<organism evidence="1 2">
    <name type="scientific">Faecalibacterium prausnitzii SL3/3</name>
    <dbReference type="NCBI Taxonomy" id="657322"/>
    <lineage>
        <taxon>Bacteria</taxon>
        <taxon>Bacillati</taxon>
        <taxon>Bacillota</taxon>
        <taxon>Clostridia</taxon>
        <taxon>Eubacteriales</taxon>
        <taxon>Oscillospiraceae</taxon>
        <taxon>Faecalibacterium</taxon>
    </lineage>
</organism>
<evidence type="ECO:0000313" key="1">
    <source>
        <dbReference type="EMBL" id="CBL02802.1"/>
    </source>
</evidence>
<dbReference type="Proteomes" id="UP000007059">
    <property type="component" value="Chromosome"/>
</dbReference>
<gene>
    <name evidence="1" type="ORF">FPR_26790</name>
</gene>
<sequence>MKLSSNFTLYGLNVKAIQAYLKDQGKCQRGVRISRRGDMVYIMTAYIGFKIPVMLYLDIVQPATFRECPEDGVTIVSGQYGYEVEKNAPDLTELFKNHAPTEKAVERTPFLQELPTGKKKTGLARLYHVGPVPILINSIYDCMVDPAQFIYHGKASGYSPVYATNTQDPARATIAFIFLPIRPADEVKALCSKMFSE</sequence>
<dbReference type="PATRIC" id="fig|657322.3.peg.2546"/>
<dbReference type="RefSeq" id="WP_015538259.1">
    <property type="nucleotide sequence ID" value="NC_021020.1"/>
</dbReference>
<reference evidence="1 2" key="1">
    <citation type="submission" date="2010-03" db="EMBL/GenBank/DDBJ databases">
        <title>The genome sequence of Faecalibacterium prausnitzii SL3/3.</title>
        <authorList>
            <consortium name="metaHIT consortium -- http://www.metahit.eu/"/>
            <person name="Pajon A."/>
            <person name="Turner K."/>
            <person name="Parkhill J."/>
            <person name="Duncan S."/>
            <person name="Flint H."/>
        </authorList>
    </citation>
    <scope>NUCLEOTIDE SEQUENCE [LARGE SCALE GENOMIC DNA]</scope>
    <source>
        <strain evidence="1 2">SL3/3</strain>
    </source>
</reference>
<proteinExistence type="predicted"/>
<accession>D4K5E3</accession>
<dbReference type="EMBL" id="FP929046">
    <property type="protein sequence ID" value="CBL02802.1"/>
    <property type="molecule type" value="Genomic_DNA"/>
</dbReference>
<reference evidence="1 2" key="2">
    <citation type="submission" date="2010-03" db="EMBL/GenBank/DDBJ databases">
        <authorList>
            <person name="Pajon A."/>
        </authorList>
    </citation>
    <scope>NUCLEOTIDE SEQUENCE [LARGE SCALE GENOMIC DNA]</scope>
    <source>
        <strain evidence="1 2">SL3/3</strain>
    </source>
</reference>
<dbReference type="HOGENOM" id="CLU_1382316_0_0_9"/>
<protein>
    <submittedName>
        <fullName evidence="1">Uncharacterized protein</fullName>
    </submittedName>
</protein>
<name>D4K5E3_9FIRM</name>
<dbReference type="KEGG" id="fpa:FPR_26790"/>
<evidence type="ECO:0000313" key="2">
    <source>
        <dbReference type="Proteomes" id="UP000007059"/>
    </source>
</evidence>
<dbReference type="AlphaFoldDB" id="D4K5E3"/>